<evidence type="ECO:0000313" key="1">
    <source>
        <dbReference type="EMBL" id="VDL63352.1"/>
    </source>
</evidence>
<proteinExistence type="predicted"/>
<dbReference type="EMBL" id="UYSG01011693">
    <property type="protein sequence ID" value="VDL63352.1"/>
    <property type="molecule type" value="Genomic_DNA"/>
</dbReference>
<sequence>MLSITICAMGRAIEDPREGANQRGVVLQRRAEKPRFETNVSEAWSAVNATKIGVCAPLVAMNWQIFRTSRLFYVTTEVKGMMSLLGCPRMAYESAIPKVKALSEWRNASRNADVRTARTTAFRDMISILGIQATPDFTVGLSVGSMDIPEEWRRWLAEARKTAKKQPIAFSSMPPSSTKSKGQSTEYGDFRFSLFNFCIKQ</sequence>
<name>A0A0R3SXH9_HYMDI</name>
<reference evidence="1 2" key="2">
    <citation type="submission" date="2018-11" db="EMBL/GenBank/DDBJ databases">
        <authorList>
            <consortium name="Pathogen Informatics"/>
        </authorList>
    </citation>
    <scope>NUCLEOTIDE SEQUENCE [LARGE SCALE GENOMIC DNA]</scope>
</reference>
<gene>
    <name evidence="1" type="ORF">HDID_LOCUS10451</name>
</gene>
<dbReference type="WBParaSite" id="HDID_0001045301-mRNA-1">
    <property type="protein sequence ID" value="HDID_0001045301-mRNA-1"/>
    <property type="gene ID" value="HDID_0001045301"/>
</dbReference>
<evidence type="ECO:0000313" key="2">
    <source>
        <dbReference type="Proteomes" id="UP000274504"/>
    </source>
</evidence>
<dbReference type="Proteomes" id="UP000274504">
    <property type="component" value="Unassembled WGS sequence"/>
</dbReference>
<reference evidence="3" key="1">
    <citation type="submission" date="2017-02" db="UniProtKB">
        <authorList>
            <consortium name="WormBaseParasite"/>
        </authorList>
    </citation>
    <scope>IDENTIFICATION</scope>
</reference>
<evidence type="ECO:0000313" key="3">
    <source>
        <dbReference type="WBParaSite" id="HDID_0001045301-mRNA-1"/>
    </source>
</evidence>
<dbReference type="AlphaFoldDB" id="A0A0R3SXH9"/>
<dbReference type="OrthoDB" id="6247168at2759"/>
<accession>A0A0R3SXH9</accession>
<organism evidence="3">
    <name type="scientific">Hymenolepis diminuta</name>
    <name type="common">Rat tapeworm</name>
    <dbReference type="NCBI Taxonomy" id="6216"/>
    <lineage>
        <taxon>Eukaryota</taxon>
        <taxon>Metazoa</taxon>
        <taxon>Spiralia</taxon>
        <taxon>Lophotrochozoa</taxon>
        <taxon>Platyhelminthes</taxon>
        <taxon>Cestoda</taxon>
        <taxon>Eucestoda</taxon>
        <taxon>Cyclophyllidea</taxon>
        <taxon>Hymenolepididae</taxon>
        <taxon>Hymenolepis</taxon>
    </lineage>
</organism>
<protein>
    <submittedName>
        <fullName evidence="3">DUF4413 domain-containing protein</fullName>
    </submittedName>
</protein>